<dbReference type="Gene3D" id="3.30.300.20">
    <property type="match status" value="1"/>
</dbReference>
<name>A0A2H0W639_9BACT</name>
<dbReference type="GO" id="GO:0005737">
    <property type="term" value="C:cytoplasm"/>
    <property type="evidence" value="ECO:0007669"/>
    <property type="project" value="UniProtKB-SubCell"/>
</dbReference>
<dbReference type="AlphaFoldDB" id="A0A2H0W639"/>
<dbReference type="InterPro" id="IPR015946">
    <property type="entry name" value="KH_dom-like_a/b"/>
</dbReference>
<accession>A0A2H0W639</accession>
<dbReference type="SUPFAM" id="SSF89919">
    <property type="entry name" value="Ribosome-binding factor A, RbfA"/>
    <property type="match status" value="1"/>
</dbReference>
<dbReference type="Proteomes" id="UP000231382">
    <property type="component" value="Unassembled WGS sequence"/>
</dbReference>
<proteinExistence type="inferred from homology"/>
<evidence type="ECO:0000313" key="4">
    <source>
        <dbReference type="Proteomes" id="UP000231382"/>
    </source>
</evidence>
<keyword evidence="2" id="KW-0963">Cytoplasm</keyword>
<dbReference type="InterPro" id="IPR000238">
    <property type="entry name" value="RbfA"/>
</dbReference>
<evidence type="ECO:0000256" key="1">
    <source>
        <dbReference type="ARBA" id="ARBA00022517"/>
    </source>
</evidence>
<evidence type="ECO:0000256" key="2">
    <source>
        <dbReference type="HAMAP-Rule" id="MF_00003"/>
    </source>
</evidence>
<gene>
    <name evidence="2" type="primary">rbfA</name>
    <name evidence="3" type="ORF">COT78_02590</name>
</gene>
<dbReference type="HAMAP" id="MF_00003">
    <property type="entry name" value="RbfA"/>
    <property type="match status" value="1"/>
</dbReference>
<dbReference type="InterPro" id="IPR023799">
    <property type="entry name" value="RbfA_dom_sf"/>
</dbReference>
<comment type="subcellular location">
    <subcellularLocation>
        <location evidence="2">Cytoplasm</location>
    </subcellularLocation>
</comment>
<dbReference type="EMBL" id="PEZW01000018">
    <property type="protein sequence ID" value="PIS07563.1"/>
    <property type="molecule type" value="Genomic_DNA"/>
</dbReference>
<evidence type="ECO:0000313" key="3">
    <source>
        <dbReference type="EMBL" id="PIS07563.1"/>
    </source>
</evidence>
<comment type="subunit">
    <text evidence="2">Monomer. Binds 30S ribosomal subunits, but not 50S ribosomal subunits or 70S ribosomes.</text>
</comment>
<dbReference type="GO" id="GO:0030490">
    <property type="term" value="P:maturation of SSU-rRNA"/>
    <property type="evidence" value="ECO:0007669"/>
    <property type="project" value="UniProtKB-UniRule"/>
</dbReference>
<protein>
    <recommendedName>
        <fullName evidence="2">Ribosome-binding factor A</fullName>
    </recommendedName>
</protein>
<reference evidence="4" key="1">
    <citation type="submission" date="2017-09" db="EMBL/GenBank/DDBJ databases">
        <title>Depth-based differentiation of microbial function through sediment-hosted aquifers and enrichment of novel symbionts in the deep terrestrial subsurface.</title>
        <authorList>
            <person name="Probst A.J."/>
            <person name="Ladd B."/>
            <person name="Jarett J.K."/>
            <person name="Geller-Mcgrath D.E."/>
            <person name="Sieber C.M.K."/>
            <person name="Emerson J.B."/>
            <person name="Anantharaman K."/>
            <person name="Thomas B.C."/>
            <person name="Malmstrom R."/>
            <person name="Stieglmeier M."/>
            <person name="Klingl A."/>
            <person name="Woyke T."/>
            <person name="Ryan C.M."/>
            <person name="Banfield J.F."/>
        </authorList>
    </citation>
    <scope>NUCLEOTIDE SEQUENCE [LARGE SCALE GENOMIC DNA]</scope>
</reference>
<comment type="similarity">
    <text evidence="2">Belongs to the RbfA family.</text>
</comment>
<comment type="caution">
    <text evidence="3">The sequence shown here is derived from an EMBL/GenBank/DDBJ whole genome shotgun (WGS) entry which is preliminary data.</text>
</comment>
<organism evidence="3 4">
    <name type="scientific">Candidatus Berkelbacteria bacterium CG10_big_fil_rev_8_21_14_0_10_43_13</name>
    <dbReference type="NCBI Taxonomy" id="1974514"/>
    <lineage>
        <taxon>Bacteria</taxon>
        <taxon>Candidatus Berkelbacteria</taxon>
    </lineage>
</organism>
<keyword evidence="1 2" id="KW-0690">Ribosome biogenesis</keyword>
<dbReference type="Pfam" id="PF02033">
    <property type="entry name" value="RBFA"/>
    <property type="match status" value="1"/>
</dbReference>
<sequence length="108" mass="12451">MVSNRMKTVDELVLQELSRELRLRFPEDLFSLTQTHVSKDLANAKIWVSATQNSTELVKKFNHVASDLRHILSKKIVARRVPRLHFVLDETEEKAAIIDQLLSSINTK</sequence>
<comment type="function">
    <text evidence="2">One of several proteins that assist in the late maturation steps of the functional core of the 30S ribosomal subunit. Associates with free 30S ribosomal subunits (but not with 30S subunits that are part of 70S ribosomes or polysomes). Required for efficient processing of 16S rRNA. May interact with the 5'-terminal helix region of 16S rRNA.</text>
</comment>